<dbReference type="OrthoDB" id="77835at2759"/>
<proteinExistence type="inferred from homology"/>
<evidence type="ECO:0000313" key="6">
    <source>
        <dbReference type="EMBL" id="RLN65906.1"/>
    </source>
</evidence>
<evidence type="ECO:0000259" key="5">
    <source>
        <dbReference type="Pfam" id="PF02225"/>
    </source>
</evidence>
<dbReference type="GO" id="GO:0016787">
    <property type="term" value="F:hydrolase activity"/>
    <property type="evidence" value="ECO:0007669"/>
    <property type="project" value="UniProtKB-KW"/>
</dbReference>
<dbReference type="Pfam" id="PF02225">
    <property type="entry name" value="PA"/>
    <property type="match status" value="1"/>
</dbReference>
<accession>A0A3F2RX02</accession>
<dbReference type="Pfam" id="PF00857">
    <property type="entry name" value="Isochorismatase"/>
    <property type="match status" value="1"/>
</dbReference>
<protein>
    <recommendedName>
        <fullName evidence="8">Isochorismatase-like domain-containing protein</fullName>
    </recommendedName>
</protein>
<dbReference type="PANTHER" id="PTHR43540:SF1">
    <property type="entry name" value="ISOCHORISMATASE HYDROLASE"/>
    <property type="match status" value="1"/>
</dbReference>
<dbReference type="InterPro" id="IPR003137">
    <property type="entry name" value="PA_domain"/>
</dbReference>
<dbReference type="Gene3D" id="3.40.50.850">
    <property type="entry name" value="Isochorismatase-like"/>
    <property type="match status" value="1"/>
</dbReference>
<feature type="domain" description="PA" evidence="5">
    <location>
        <begin position="44"/>
        <end position="120"/>
    </location>
</feature>
<comment type="similarity">
    <text evidence="1">Belongs to the isochorismatase family.</text>
</comment>
<reference evidence="6 7" key="1">
    <citation type="submission" date="2018-07" db="EMBL/GenBank/DDBJ databases">
        <title>Genome sequencing of oomycete isolates from Chile give support for New Zealand origin for Phytophthora kernoviae and make available the first Nothophytophthora sp. genome.</title>
        <authorList>
            <person name="Studholme D.J."/>
            <person name="Sanfuentes E."/>
            <person name="Panda P."/>
            <person name="Hill R."/>
            <person name="Sambles C."/>
            <person name="Grant M."/>
            <person name="Williams N.M."/>
            <person name="Mcdougal R.L."/>
        </authorList>
    </citation>
    <scope>NUCLEOTIDE SEQUENCE [LARGE SCALE GENOMIC DNA]</scope>
    <source>
        <strain evidence="6">Chile6</strain>
    </source>
</reference>
<organism evidence="6 7">
    <name type="scientific">Phytophthora kernoviae</name>
    <dbReference type="NCBI Taxonomy" id="325452"/>
    <lineage>
        <taxon>Eukaryota</taxon>
        <taxon>Sar</taxon>
        <taxon>Stramenopiles</taxon>
        <taxon>Oomycota</taxon>
        <taxon>Peronosporomycetes</taxon>
        <taxon>Peronosporales</taxon>
        <taxon>Peronosporaceae</taxon>
        <taxon>Phytophthora</taxon>
    </lineage>
</organism>
<dbReference type="SUPFAM" id="SSF52025">
    <property type="entry name" value="PA domain"/>
    <property type="match status" value="1"/>
</dbReference>
<evidence type="ECO:0000313" key="7">
    <source>
        <dbReference type="Proteomes" id="UP000277300"/>
    </source>
</evidence>
<dbReference type="EMBL" id="MBDO02000045">
    <property type="protein sequence ID" value="RLN65906.1"/>
    <property type="molecule type" value="Genomic_DNA"/>
</dbReference>
<feature type="compositionally biased region" description="Polar residues" evidence="3">
    <location>
        <begin position="207"/>
        <end position="222"/>
    </location>
</feature>
<evidence type="ECO:0000259" key="4">
    <source>
        <dbReference type="Pfam" id="PF00857"/>
    </source>
</evidence>
<dbReference type="Gene3D" id="3.50.30.30">
    <property type="match status" value="1"/>
</dbReference>
<keyword evidence="2" id="KW-0378">Hydrolase</keyword>
<dbReference type="PANTHER" id="PTHR43540">
    <property type="entry name" value="PEROXYUREIDOACRYLATE/UREIDOACRYLATE AMIDOHYDROLASE-RELATED"/>
    <property type="match status" value="1"/>
</dbReference>
<evidence type="ECO:0000256" key="3">
    <source>
        <dbReference type="SAM" id="MobiDB-lite"/>
    </source>
</evidence>
<dbReference type="Proteomes" id="UP000277300">
    <property type="component" value="Unassembled WGS sequence"/>
</dbReference>
<dbReference type="InterPro" id="IPR036380">
    <property type="entry name" value="Isochorismatase-like_sf"/>
</dbReference>
<dbReference type="SUPFAM" id="SSF52499">
    <property type="entry name" value="Isochorismatase-like hydrolases"/>
    <property type="match status" value="1"/>
</dbReference>
<dbReference type="InterPro" id="IPR046450">
    <property type="entry name" value="PA_dom_sf"/>
</dbReference>
<dbReference type="InterPro" id="IPR000868">
    <property type="entry name" value="Isochorismatase-like_dom"/>
</dbReference>
<dbReference type="CDD" id="cd04818">
    <property type="entry name" value="PA_subtilisin_1"/>
    <property type="match status" value="1"/>
</dbReference>
<dbReference type="InterPro" id="IPR050272">
    <property type="entry name" value="Isochorismatase-like_hydrls"/>
</dbReference>
<dbReference type="AlphaFoldDB" id="A0A3F2RX02"/>
<feature type="domain" description="Isochorismatase-like" evidence="4">
    <location>
        <begin position="283"/>
        <end position="493"/>
    </location>
</feature>
<evidence type="ECO:0000256" key="1">
    <source>
        <dbReference type="ARBA" id="ARBA00006336"/>
    </source>
</evidence>
<feature type="compositionally biased region" description="Low complexity" evidence="3">
    <location>
        <begin position="227"/>
        <end position="242"/>
    </location>
</feature>
<evidence type="ECO:0000256" key="2">
    <source>
        <dbReference type="ARBA" id="ARBA00022801"/>
    </source>
</evidence>
<gene>
    <name evidence="6" type="ORF">BBP00_00002572</name>
</gene>
<evidence type="ECO:0008006" key="8">
    <source>
        <dbReference type="Google" id="ProtNLM"/>
    </source>
</evidence>
<name>A0A3F2RX02_9STRA</name>
<sequence length="503" mass="55460">MFWPFLELQDQLVYCPLADFGASGVREGQDLYAQAVVAQPVTAHMPLKNAFEMQGKIAVLQRGICDFVTKVLHAQRAGAIAVLVANNNGDGRGEAFVMDAGHRQDQLLATVDIPAMMVSWSYSTEIFQQIREAYLDRRALAFTIRFLGADTASRVLAQQESLAQQHRNAMRCIEIKEQREHQQQEAANLLRNRLGKADKAIEPSAMRSAQNVVATPSTSTSEVVDWSSPSSRKSSSACSTRRTIAGNRIDDAIRSNNQEEEDQMQSVQGAAALAMQHWCPMTTALVILDVQNYFVLRHGYGEKHFDKDHEVGPTHSTQAKRHSNTVGLEFYDCVDNVLIPTIQDVLLASRATEGMEVVYSVVESATRDGRERSRAHKHAGIHVPRHGFGAQVPKRIAPDDDCDIVLPRTGVNTFAATNLDYILRNLMVSHIVVMGISVLGSVEDCVQTALDRGYQVTVVKEALLPLTEVPRDCKMATTLAGFAKRGVQVLTAADFVDKLQSFA</sequence>
<feature type="region of interest" description="Disordered" evidence="3">
    <location>
        <begin position="205"/>
        <end position="249"/>
    </location>
</feature>
<comment type="caution">
    <text evidence="6">The sequence shown here is derived from an EMBL/GenBank/DDBJ whole genome shotgun (WGS) entry which is preliminary data.</text>
</comment>